<dbReference type="InterPro" id="IPR000086">
    <property type="entry name" value="NUDIX_hydrolase_dom"/>
</dbReference>
<evidence type="ECO:0000313" key="5">
    <source>
        <dbReference type="EMBL" id="OHU75872.1"/>
    </source>
</evidence>
<comment type="similarity">
    <text evidence="1 3">Belongs to the Nudix hydrolase family.</text>
</comment>
<evidence type="ECO:0000259" key="4">
    <source>
        <dbReference type="PROSITE" id="PS51462"/>
    </source>
</evidence>
<dbReference type="GO" id="GO:0006203">
    <property type="term" value="P:dGTP catabolic process"/>
    <property type="evidence" value="ECO:0007669"/>
    <property type="project" value="TreeGrafter"/>
</dbReference>
<dbReference type="CDD" id="cd04678">
    <property type="entry name" value="NUDIX_MTH2_Nudt15"/>
    <property type="match status" value="1"/>
</dbReference>
<evidence type="ECO:0000313" key="6">
    <source>
        <dbReference type="Proteomes" id="UP000179441"/>
    </source>
</evidence>
<dbReference type="Pfam" id="PF00293">
    <property type="entry name" value="NUDIX"/>
    <property type="match status" value="1"/>
</dbReference>
<dbReference type="AlphaFoldDB" id="A0A1S1LXE4"/>
<dbReference type="PROSITE" id="PS00893">
    <property type="entry name" value="NUDIX_BOX"/>
    <property type="match status" value="1"/>
</dbReference>
<dbReference type="EMBL" id="MLIS01000058">
    <property type="protein sequence ID" value="OHU75872.1"/>
    <property type="molecule type" value="Genomic_DNA"/>
</dbReference>
<feature type="domain" description="Nudix hydrolase" evidence="4">
    <location>
        <begin position="10"/>
        <end position="146"/>
    </location>
</feature>
<dbReference type="GO" id="GO:0005829">
    <property type="term" value="C:cytosol"/>
    <property type="evidence" value="ECO:0007669"/>
    <property type="project" value="TreeGrafter"/>
</dbReference>
<keyword evidence="6" id="KW-1185">Reference proteome</keyword>
<dbReference type="SUPFAM" id="SSF55811">
    <property type="entry name" value="Nudix"/>
    <property type="match status" value="1"/>
</dbReference>
<dbReference type="RefSeq" id="WP_070915754.1">
    <property type="nucleotide sequence ID" value="NZ_JAAOOS010000002.1"/>
</dbReference>
<accession>A0A1S1LXE4</accession>
<dbReference type="Proteomes" id="UP000179441">
    <property type="component" value="Unassembled WGS sequence"/>
</dbReference>
<dbReference type="InterPro" id="IPR020084">
    <property type="entry name" value="NUDIX_hydrolase_CS"/>
</dbReference>
<dbReference type="InterPro" id="IPR020476">
    <property type="entry name" value="Nudix_hydrolase"/>
</dbReference>
<dbReference type="PROSITE" id="PS51462">
    <property type="entry name" value="NUDIX"/>
    <property type="match status" value="1"/>
</dbReference>
<dbReference type="PANTHER" id="PTHR16099">
    <property type="entry name" value="8-OXO-DGTP DIPHOSPHATES NUDT15"/>
    <property type="match status" value="1"/>
</dbReference>
<evidence type="ECO:0000256" key="3">
    <source>
        <dbReference type="RuleBase" id="RU003476"/>
    </source>
</evidence>
<proteinExistence type="inferred from homology"/>
<sequence length="151" mass="16559">MTSNPDICDRPHPGVGCFVVKDGRFLMGRRRGAHGAGTWSVPGGWIERGESPESAAMREVWEETGMRATDAHAVGATTTVHAEGLCSLTVWVVSRWESGEPICMEPDKFVEQRWCALEEGLPTPLFDVWADLLASPTYARLREVLAASPYA</sequence>
<gene>
    <name evidence="5" type="ORF">BKG84_26040</name>
</gene>
<evidence type="ECO:0000256" key="1">
    <source>
        <dbReference type="ARBA" id="ARBA00005582"/>
    </source>
</evidence>
<reference evidence="5 6" key="1">
    <citation type="submission" date="2016-10" db="EMBL/GenBank/DDBJ databases">
        <title>Evaluation of Human, Veterinary and Environmental Mycobacterium chelonae Isolates by Core Genome Phylogenomic Analysis, Targeted Gene Comparison, and Anti-microbial Susceptibility Patterns: A Tale of Mistaken Identities.</title>
        <authorList>
            <person name="Fogelson S.B."/>
            <person name="Camus A.C."/>
            <person name="Lorenz W."/>
            <person name="Vasireddy R."/>
            <person name="Vasireddy S."/>
            <person name="Smith T."/>
            <person name="Brown-Elliott B.A."/>
            <person name="Wallace R.J.Jr."/>
            <person name="Hasan N.A."/>
            <person name="Reischl U."/>
            <person name="Sanchez S."/>
        </authorList>
    </citation>
    <scope>NUCLEOTIDE SEQUENCE [LARGE SCALE GENOMIC DNA]</scope>
    <source>
        <strain evidence="5 6">15518</strain>
    </source>
</reference>
<evidence type="ECO:0000256" key="2">
    <source>
        <dbReference type="ARBA" id="ARBA00022801"/>
    </source>
</evidence>
<dbReference type="GO" id="GO:0035539">
    <property type="term" value="F:8-oxo-7,8-dihydrodeoxyguanosine triphosphate pyrophosphatase activity"/>
    <property type="evidence" value="ECO:0007669"/>
    <property type="project" value="TreeGrafter"/>
</dbReference>
<organism evidence="5 6">
    <name type="scientific">Mycobacteroides chelonae</name>
    <name type="common">Mycobacterium chelonae</name>
    <dbReference type="NCBI Taxonomy" id="1774"/>
    <lineage>
        <taxon>Bacteria</taxon>
        <taxon>Bacillati</taxon>
        <taxon>Actinomycetota</taxon>
        <taxon>Actinomycetes</taxon>
        <taxon>Mycobacteriales</taxon>
        <taxon>Mycobacteriaceae</taxon>
        <taxon>Mycobacteroides</taxon>
    </lineage>
</organism>
<name>A0A1S1LXE4_MYCCH</name>
<dbReference type="PRINTS" id="PR00502">
    <property type="entry name" value="NUDIXFAMILY"/>
</dbReference>
<dbReference type="PANTHER" id="PTHR16099:SF5">
    <property type="entry name" value="NUCLEOTIDE TRIPHOSPHATE DIPHOSPHATASE NUDT15"/>
    <property type="match status" value="1"/>
</dbReference>
<dbReference type="Gene3D" id="3.90.79.10">
    <property type="entry name" value="Nucleoside Triphosphate Pyrophosphohydrolase"/>
    <property type="match status" value="1"/>
</dbReference>
<dbReference type="InterPro" id="IPR015797">
    <property type="entry name" value="NUDIX_hydrolase-like_dom_sf"/>
</dbReference>
<protein>
    <submittedName>
        <fullName evidence="5">DNA mismatch repair protein MutT</fullName>
    </submittedName>
</protein>
<keyword evidence="2 3" id="KW-0378">Hydrolase</keyword>
<comment type="caution">
    <text evidence="5">The sequence shown here is derived from an EMBL/GenBank/DDBJ whole genome shotgun (WGS) entry which is preliminary data.</text>
</comment>